<protein>
    <recommendedName>
        <fullName evidence="2">DUF5777 domain-containing protein</fullName>
    </recommendedName>
</protein>
<keyword evidence="4" id="KW-1185">Reference proteome</keyword>
<organism evidence="3 4">
    <name type="scientific">Acidiluteibacter ferrifornacis</name>
    <dbReference type="NCBI Taxonomy" id="2692424"/>
    <lineage>
        <taxon>Bacteria</taxon>
        <taxon>Pseudomonadati</taxon>
        <taxon>Bacteroidota</taxon>
        <taxon>Flavobacteriia</taxon>
        <taxon>Flavobacteriales</taxon>
        <taxon>Cryomorphaceae</taxon>
        <taxon>Acidiluteibacter</taxon>
    </lineage>
</organism>
<feature type="domain" description="DUF5777" evidence="2">
    <location>
        <begin position="30"/>
        <end position="276"/>
    </location>
</feature>
<evidence type="ECO:0000313" key="3">
    <source>
        <dbReference type="EMBL" id="NBG67268.1"/>
    </source>
</evidence>
<sequence length="284" mass="32360">MKNFGFGILLLLCGTSLIAQETTEYSSETFKDTRIVNGQSVETNEEGQLKFIISHRFGLISQGINNFFGLDEASIRLGLDYGVTDRFTIGIGRSSFEKTVDGFAKYKLLRQSVGAREMPITMTWQSNFAIRTADFPDNPGEEYDIANRMTYGHQLMIARKFCDAFSAQIMPTFIHKNLVDTKAEKNDLFAIGAATRYQLSKIISFQAEYYYVLPDQLGDQFTNSLSLGFDIQTKSHVFQLHVSNSQGMIDKFFISETRQDFFEGDVYFGFNISRDFQLKGKKYK</sequence>
<evidence type="ECO:0000259" key="2">
    <source>
        <dbReference type="Pfam" id="PF19089"/>
    </source>
</evidence>
<dbReference type="EMBL" id="WWNE01000018">
    <property type="protein sequence ID" value="NBG67268.1"/>
    <property type="molecule type" value="Genomic_DNA"/>
</dbReference>
<evidence type="ECO:0000256" key="1">
    <source>
        <dbReference type="SAM" id="SignalP"/>
    </source>
</evidence>
<dbReference type="Pfam" id="PF19089">
    <property type="entry name" value="DUF5777"/>
    <property type="match status" value="1"/>
</dbReference>
<dbReference type="InterPro" id="IPR045916">
    <property type="entry name" value="DUF5777"/>
</dbReference>
<feature type="signal peptide" evidence="1">
    <location>
        <begin position="1"/>
        <end position="19"/>
    </location>
</feature>
<feature type="chain" id="PRO_5026775788" description="DUF5777 domain-containing protein" evidence="1">
    <location>
        <begin position="20"/>
        <end position="284"/>
    </location>
</feature>
<dbReference type="Proteomes" id="UP000470771">
    <property type="component" value="Unassembled WGS sequence"/>
</dbReference>
<comment type="caution">
    <text evidence="3">The sequence shown here is derived from an EMBL/GenBank/DDBJ whole genome shotgun (WGS) entry which is preliminary data.</text>
</comment>
<dbReference type="AlphaFoldDB" id="A0A6N9NKP0"/>
<evidence type="ECO:0000313" key="4">
    <source>
        <dbReference type="Proteomes" id="UP000470771"/>
    </source>
</evidence>
<reference evidence="3 4" key="1">
    <citation type="submission" date="2019-12" db="EMBL/GenBank/DDBJ databases">
        <authorList>
            <person name="Zhao J."/>
        </authorList>
    </citation>
    <scope>NUCLEOTIDE SEQUENCE [LARGE SCALE GENOMIC DNA]</scope>
    <source>
        <strain evidence="3 4">S-15</strain>
    </source>
</reference>
<keyword evidence="1" id="KW-0732">Signal</keyword>
<dbReference type="RefSeq" id="WP_160634221.1">
    <property type="nucleotide sequence ID" value="NZ_WWNE01000018.1"/>
</dbReference>
<proteinExistence type="predicted"/>
<accession>A0A6N9NKP0</accession>
<gene>
    <name evidence="3" type="ORF">GQN54_14155</name>
</gene>
<name>A0A6N9NKP0_9FLAO</name>